<dbReference type="KEGG" id="haer:DU502_07050"/>
<evidence type="ECO:0000313" key="4">
    <source>
        <dbReference type="Proteomes" id="UP000277326"/>
    </source>
</evidence>
<organism evidence="3 4">
    <name type="scientific">Haloplanus aerogenes</name>
    <dbReference type="NCBI Taxonomy" id="660522"/>
    <lineage>
        <taxon>Archaea</taxon>
        <taxon>Methanobacteriati</taxon>
        <taxon>Methanobacteriota</taxon>
        <taxon>Stenosarchaea group</taxon>
        <taxon>Halobacteria</taxon>
        <taxon>Halobacteriales</taxon>
        <taxon>Haloferacaceae</taxon>
        <taxon>Haloplanus</taxon>
    </lineage>
</organism>
<keyword evidence="5" id="KW-1185">Reference proteome</keyword>
<dbReference type="GeneID" id="38471030"/>
<protein>
    <submittedName>
        <fullName evidence="3">MYXO-CTERM domain-containing protein</fullName>
    </submittedName>
</protein>
<gene>
    <name evidence="3" type="ORF">ATH50_2064</name>
    <name evidence="2" type="ORF">DU502_07050</name>
</gene>
<dbReference type="RefSeq" id="WP_121920695.1">
    <property type="nucleotide sequence ID" value="NZ_CP034145.1"/>
</dbReference>
<dbReference type="InterPro" id="IPR008969">
    <property type="entry name" value="CarboxyPept-like_regulatory"/>
</dbReference>
<evidence type="ECO:0000313" key="5">
    <source>
        <dbReference type="Proteomes" id="UP000282007"/>
    </source>
</evidence>
<dbReference type="Gene3D" id="2.60.40.1120">
    <property type="entry name" value="Carboxypeptidase-like, regulatory domain"/>
    <property type="match status" value="2"/>
</dbReference>
<dbReference type="EMBL" id="REFS01000004">
    <property type="protein sequence ID" value="RMB13625.1"/>
    <property type="molecule type" value="Genomic_DNA"/>
</dbReference>
<dbReference type="EMBL" id="CP034145">
    <property type="protein sequence ID" value="AZH25147.1"/>
    <property type="molecule type" value="Genomic_DNA"/>
</dbReference>
<dbReference type="Proteomes" id="UP000282007">
    <property type="component" value="Chromosome"/>
</dbReference>
<dbReference type="OrthoDB" id="205784at2157"/>
<evidence type="ECO:0000256" key="1">
    <source>
        <dbReference type="SAM" id="MobiDB-lite"/>
    </source>
</evidence>
<dbReference type="SUPFAM" id="SSF49464">
    <property type="entry name" value="Carboxypeptidase regulatory domain-like"/>
    <property type="match status" value="2"/>
</dbReference>
<reference evidence="3" key="3">
    <citation type="submission" date="2018-10" db="EMBL/GenBank/DDBJ databases">
        <authorList>
            <person name="Whitman W."/>
            <person name="Huntemann M."/>
            <person name="Clum A."/>
            <person name="Pillay M."/>
            <person name="Palaniappan K."/>
            <person name="Varghese N."/>
            <person name="Mikhailova N."/>
            <person name="Stamatis D."/>
            <person name="Reddy T."/>
            <person name="Daum C."/>
            <person name="Shapiro N."/>
            <person name="Ivanova N."/>
            <person name="Kyrpides N."/>
            <person name="Woyke T."/>
        </authorList>
    </citation>
    <scope>NUCLEOTIDE SEQUENCE</scope>
    <source>
        <strain evidence="3">CGMCC 1.10124</strain>
    </source>
</reference>
<feature type="region of interest" description="Disordered" evidence="1">
    <location>
        <begin position="355"/>
        <end position="390"/>
    </location>
</feature>
<dbReference type="Proteomes" id="UP000277326">
    <property type="component" value="Unassembled WGS sequence"/>
</dbReference>
<reference evidence="2 5" key="2">
    <citation type="submission" date="2018-07" db="EMBL/GenBank/DDBJ databases">
        <title>Genome sequences of Haloplanus aerogenes JCM 16430T.</title>
        <authorList>
            <person name="Kim Y.B."/>
            <person name="Roh S.W."/>
        </authorList>
    </citation>
    <scope>NUCLEOTIDE SEQUENCE [LARGE SCALE GENOMIC DNA]</scope>
    <source>
        <strain evidence="2 5">JCM 16430</strain>
    </source>
</reference>
<name>A0A3M0CY16_9EURY</name>
<accession>A0A3M0CY16</accession>
<reference evidence="3 4" key="1">
    <citation type="journal article" date="2015" name="Stand. Genomic Sci.">
        <title>Genomic Encyclopedia of Bacterial and Archaeal Type Strains, Phase III: the genomes of soil and plant-associated and newly described type strains.</title>
        <authorList>
            <person name="Whitman W.B."/>
            <person name="Woyke T."/>
            <person name="Klenk H.P."/>
            <person name="Zhou Y."/>
            <person name="Lilburn T.G."/>
            <person name="Beck B.J."/>
            <person name="De Vos P."/>
            <person name="Vandamme P."/>
            <person name="Eisen J.A."/>
            <person name="Garrity G."/>
            <person name="Hugenholtz P."/>
            <person name="Kyrpides N.C."/>
        </authorList>
    </citation>
    <scope>NUCLEOTIDE SEQUENCE [LARGE SCALE GENOMIC DNA]</scope>
    <source>
        <strain evidence="3 4">CGMCC 1.10124</strain>
    </source>
</reference>
<sequence>MTRIVTTLCVVLVLSLVASGASVAQSSETVTVTVAVHDQADNPISNAELDVEWEDGSTTATTASNGKAFVDVPAGAEVTISVSHPRYVRNSPYTISSASEREVEVDVFRKSTVRLEVSDDDGSVADARVLIERGGLDVVTGTTNQNGVFESGVLQAGRYSITISKPGYYTRQKPLEIEGDITNRVAMRRGSISVTVRVVDSHFDPPRPVTNAGVELGDTVSGRTDVGGNFSATLPVNTEPTLRVTKDGYRTVERDLEVGEEPTSVSVQFSRTRSVTLESTNERVVAGERVLLRATDAYGDPATVATVYLDGERVGTTDGEGEAAVRVREPGTHTLYVTKDGVRSNEVTVEAIAAGDGATATPTDVHTLTETPSATPSATPTPSETAGTSPGFAPPLVVLALLVLGGLAARRRD</sequence>
<evidence type="ECO:0000313" key="3">
    <source>
        <dbReference type="EMBL" id="RMB13625.1"/>
    </source>
</evidence>
<evidence type="ECO:0000313" key="2">
    <source>
        <dbReference type="EMBL" id="AZH25147.1"/>
    </source>
</evidence>
<dbReference type="SUPFAM" id="SSF49478">
    <property type="entry name" value="Cna protein B-type domain"/>
    <property type="match status" value="1"/>
</dbReference>
<dbReference type="AlphaFoldDB" id="A0A3M0CY16"/>
<proteinExistence type="predicted"/>
<dbReference type="Pfam" id="PF13620">
    <property type="entry name" value="CarboxypepD_reg"/>
    <property type="match status" value="1"/>
</dbReference>